<dbReference type="InterPro" id="IPR037140">
    <property type="entry name" value="VHL_beta_dom_sf"/>
</dbReference>
<evidence type="ECO:0000259" key="3">
    <source>
        <dbReference type="Pfam" id="PF17211"/>
    </source>
</evidence>
<evidence type="ECO:0000259" key="2">
    <source>
        <dbReference type="Pfam" id="PF01847"/>
    </source>
</evidence>
<reference evidence="4" key="2">
    <citation type="submission" date="2025-08" db="UniProtKB">
        <authorList>
            <consortium name="Ensembl"/>
        </authorList>
    </citation>
    <scope>IDENTIFICATION</scope>
</reference>
<reference evidence="4" key="3">
    <citation type="submission" date="2025-09" db="UniProtKB">
        <authorList>
            <consortium name="Ensembl"/>
        </authorList>
    </citation>
    <scope>IDENTIFICATION</scope>
</reference>
<comment type="similarity">
    <text evidence="1">Belongs to the VHL family.</text>
</comment>
<dbReference type="Proteomes" id="UP000694580">
    <property type="component" value="Chromosome 15"/>
</dbReference>
<dbReference type="AlphaFoldDB" id="A0AAY4DEQ6"/>
<dbReference type="GeneTree" id="ENSGT00390000014353"/>
<dbReference type="Gene3D" id="1.10.750.10">
    <property type="entry name" value="von Hippel-Lindau disease tumour suppressor, alpha domain"/>
    <property type="match status" value="1"/>
</dbReference>
<protein>
    <recommendedName>
        <fullName evidence="6">von Hippel-Lindau disease tumor suppressor</fullName>
    </recommendedName>
</protein>
<dbReference type="InterPro" id="IPR024048">
    <property type="entry name" value="VHL_alpha_dom"/>
</dbReference>
<reference evidence="4 5" key="1">
    <citation type="submission" date="2020-06" db="EMBL/GenBank/DDBJ databases">
        <authorList>
            <consortium name="Wellcome Sanger Institute Data Sharing"/>
        </authorList>
    </citation>
    <scope>NUCLEOTIDE SEQUENCE [LARGE SCALE GENOMIC DNA]</scope>
</reference>
<evidence type="ECO:0008006" key="6">
    <source>
        <dbReference type="Google" id="ProtNLM"/>
    </source>
</evidence>
<dbReference type="InterPro" id="IPR037139">
    <property type="entry name" value="VHL_alpha_dom_sf"/>
</dbReference>
<dbReference type="Pfam" id="PF01847">
    <property type="entry name" value="VHL"/>
    <property type="match status" value="1"/>
</dbReference>
<evidence type="ECO:0000313" key="5">
    <source>
        <dbReference type="Proteomes" id="UP000694580"/>
    </source>
</evidence>
<dbReference type="InterPro" id="IPR024053">
    <property type="entry name" value="VHL_beta_dom"/>
</dbReference>
<evidence type="ECO:0000256" key="1">
    <source>
        <dbReference type="ARBA" id="ARBA00010057"/>
    </source>
</evidence>
<dbReference type="Gene3D" id="2.60.40.780">
    <property type="entry name" value="von Hippel-Lindau disease tumour suppressor, beta domain"/>
    <property type="match status" value="1"/>
</dbReference>
<evidence type="ECO:0000313" key="4">
    <source>
        <dbReference type="Ensembl" id="ENSDCDP00010044075.1"/>
    </source>
</evidence>
<dbReference type="InterPro" id="IPR036208">
    <property type="entry name" value="VHL_sf"/>
</dbReference>
<keyword evidence="5" id="KW-1185">Reference proteome</keyword>
<accession>A0AAY4DEQ6</accession>
<name>A0AAY4DEQ6_9TELE</name>
<dbReference type="Pfam" id="PF17211">
    <property type="entry name" value="VHL_C"/>
    <property type="match status" value="1"/>
</dbReference>
<proteinExistence type="inferred from homology"/>
<feature type="domain" description="von Hippel-Lindau disease tumour suppressor alpha" evidence="3">
    <location>
        <begin position="108"/>
        <end position="154"/>
    </location>
</feature>
<dbReference type="InterPro" id="IPR022772">
    <property type="entry name" value="VHL_tumour_suppress_b/a_dom"/>
</dbReference>
<dbReference type="Ensembl" id="ENSDCDT00010054162.1">
    <property type="protein sequence ID" value="ENSDCDP00010044075.1"/>
    <property type="gene ID" value="ENSDCDG00010027359.1"/>
</dbReference>
<gene>
    <name evidence="4" type="primary">vhll</name>
</gene>
<feature type="domain" description="von Hippel-Lindau disease tumour suppressor beta" evidence="2">
    <location>
        <begin position="9"/>
        <end position="87"/>
    </location>
</feature>
<sequence length="158" mass="17994">MAEQDDAPLRSLHSDAATHVVFVNRSGALARAWWLDFSGSPVSYGDIHSREGLSMNTYLTHPWIFRATESGARLLANHQDVYFPAPTTEWDESGQPVFLRVLITAPMYSLRERCCVAIRRLVRRDAIGRLDLPEMLKQELRQSPNLLAEIRTMDSRRG</sequence>
<dbReference type="SUPFAM" id="SSF49468">
    <property type="entry name" value="VHL"/>
    <property type="match status" value="1"/>
</dbReference>
<dbReference type="CDD" id="cd05468">
    <property type="entry name" value="pVHL"/>
    <property type="match status" value="1"/>
</dbReference>
<organism evidence="4 5">
    <name type="scientific">Denticeps clupeoides</name>
    <name type="common">denticle herring</name>
    <dbReference type="NCBI Taxonomy" id="299321"/>
    <lineage>
        <taxon>Eukaryota</taxon>
        <taxon>Metazoa</taxon>
        <taxon>Chordata</taxon>
        <taxon>Craniata</taxon>
        <taxon>Vertebrata</taxon>
        <taxon>Euteleostomi</taxon>
        <taxon>Actinopterygii</taxon>
        <taxon>Neopterygii</taxon>
        <taxon>Teleostei</taxon>
        <taxon>Clupei</taxon>
        <taxon>Clupeiformes</taxon>
        <taxon>Denticipitoidei</taxon>
        <taxon>Denticipitidae</taxon>
        <taxon>Denticeps</taxon>
    </lineage>
</organism>
<dbReference type="FunFam" id="2.60.40.780:FF:000001">
    <property type="entry name" value="von Hippel-Lindau disease tumor suppressor"/>
    <property type="match status" value="1"/>
</dbReference>